<reference evidence="4" key="1">
    <citation type="submission" date="2017-02" db="UniProtKB">
        <authorList>
            <consortium name="WormBaseParasite"/>
        </authorList>
    </citation>
    <scope>IDENTIFICATION</scope>
</reference>
<feature type="transmembrane region" description="Helical" evidence="1">
    <location>
        <begin position="20"/>
        <end position="46"/>
    </location>
</feature>
<keyword evidence="1" id="KW-0472">Membrane</keyword>
<reference evidence="2 3" key="2">
    <citation type="submission" date="2018-11" db="EMBL/GenBank/DDBJ databases">
        <authorList>
            <consortium name="Pathogen Informatics"/>
        </authorList>
    </citation>
    <scope>NUCLEOTIDE SEQUENCE [LARGE SCALE GENOMIC DNA]</scope>
    <source>
        <strain evidence="2 3">MHpl1</strain>
    </source>
</reference>
<gene>
    <name evidence="2" type="ORF">HPLM_LOCUS16207</name>
</gene>
<accession>A0A0N4WWS1</accession>
<evidence type="ECO:0000256" key="1">
    <source>
        <dbReference type="SAM" id="Phobius"/>
    </source>
</evidence>
<dbReference type="Proteomes" id="UP000268014">
    <property type="component" value="Unassembled WGS sequence"/>
</dbReference>
<evidence type="ECO:0000313" key="4">
    <source>
        <dbReference type="WBParaSite" id="HPLM_0001621501-mRNA-1"/>
    </source>
</evidence>
<keyword evidence="1" id="KW-1133">Transmembrane helix</keyword>
<proteinExistence type="predicted"/>
<dbReference type="AlphaFoldDB" id="A0A0N4WWS1"/>
<keyword evidence="3" id="KW-1185">Reference proteome</keyword>
<keyword evidence="1" id="KW-0812">Transmembrane</keyword>
<protein>
    <submittedName>
        <fullName evidence="4">Secreted protein</fullName>
    </submittedName>
</protein>
<dbReference type="EMBL" id="UZAF01019319">
    <property type="protein sequence ID" value="VDO59126.1"/>
    <property type="molecule type" value="Genomic_DNA"/>
</dbReference>
<evidence type="ECO:0000313" key="3">
    <source>
        <dbReference type="Proteomes" id="UP000268014"/>
    </source>
</evidence>
<dbReference type="WBParaSite" id="HPLM_0001621501-mRNA-1">
    <property type="protein sequence ID" value="HPLM_0001621501-mRNA-1"/>
    <property type="gene ID" value="HPLM_0001621501"/>
</dbReference>
<sequence length="164" mass="17977">MTNASGSLAVHSWKHERPDSVAALALAEVVAVVALVRLVAVAVAVAQSTEEFRMRPAVLDTVSSAVGDNVVVVMERCVPESLEVLGWQNMVTDNKVELQVEIGGDEVEVADKFEPEPVADMFVEQRADRLTAVAVVVQLVHRRKRFAVGKLDTVAEVLQRWLHR</sequence>
<evidence type="ECO:0000313" key="2">
    <source>
        <dbReference type="EMBL" id="VDO59126.1"/>
    </source>
</evidence>
<organism evidence="4">
    <name type="scientific">Haemonchus placei</name>
    <name type="common">Barber's pole worm</name>
    <dbReference type="NCBI Taxonomy" id="6290"/>
    <lineage>
        <taxon>Eukaryota</taxon>
        <taxon>Metazoa</taxon>
        <taxon>Ecdysozoa</taxon>
        <taxon>Nematoda</taxon>
        <taxon>Chromadorea</taxon>
        <taxon>Rhabditida</taxon>
        <taxon>Rhabditina</taxon>
        <taxon>Rhabditomorpha</taxon>
        <taxon>Strongyloidea</taxon>
        <taxon>Trichostrongylidae</taxon>
        <taxon>Haemonchus</taxon>
    </lineage>
</organism>
<name>A0A0N4WWS1_HAEPC</name>